<accession>A0A521B3F5</accession>
<dbReference type="GO" id="GO:0030246">
    <property type="term" value="F:carbohydrate binding"/>
    <property type="evidence" value="ECO:0007669"/>
    <property type="project" value="UniProtKB-ARBA"/>
</dbReference>
<organism evidence="6 7">
    <name type="scientific">Melghirimyces algeriensis</name>
    <dbReference type="NCBI Taxonomy" id="910412"/>
    <lineage>
        <taxon>Bacteria</taxon>
        <taxon>Bacillati</taxon>
        <taxon>Bacillota</taxon>
        <taxon>Bacilli</taxon>
        <taxon>Bacillales</taxon>
        <taxon>Thermoactinomycetaceae</taxon>
        <taxon>Melghirimyces</taxon>
    </lineage>
</organism>
<name>A0A521B3F5_9BACL</name>
<dbReference type="CDD" id="cd06301">
    <property type="entry name" value="PBP1_rhizopine_binding-like"/>
    <property type="match status" value="1"/>
</dbReference>
<evidence type="ECO:0000256" key="1">
    <source>
        <dbReference type="ARBA" id="ARBA00004196"/>
    </source>
</evidence>
<comment type="subcellular location">
    <subcellularLocation>
        <location evidence="1">Cell envelope</location>
    </subcellularLocation>
</comment>
<dbReference type="AlphaFoldDB" id="A0A521B3F5"/>
<keyword evidence="3 4" id="KW-0732">Signal</keyword>
<proteinExistence type="inferred from homology"/>
<dbReference type="PANTHER" id="PTHR46847">
    <property type="entry name" value="D-ALLOSE-BINDING PERIPLASMIC PROTEIN-RELATED"/>
    <property type="match status" value="1"/>
</dbReference>
<sequence>MKCKKITGLLMALVVLFGALTGCASDGSNADRKVVVGAAMPVFDDKWLSYLYDAMKDGAKDKNVDLKMVDAKNDSSKQLSQVEKFATEGVDVIVVCPVDTAAVKPMVNVAKQANIPIVIVNRIPPKDVMKDVDSYVGSESIKGGIIQMEEVAKILNNKGNVAIMTGQLGHEAQVKRTVGNKEVIQKHPDMQIILEGTAKWQRAEGIQLMENWLQSGKKIDAVVANNDEMAIGAIKALKEAGKLDETVVAGVDGTPDALKYVKSGDLDVSVFQDPVGQGKGAIDTAVKLAKGEKLKDKMVWIPYELITKRNVQEFEERWDVYNKNKSN</sequence>
<dbReference type="RefSeq" id="WP_142504193.1">
    <property type="nucleotide sequence ID" value="NZ_FXTI01000001.1"/>
</dbReference>
<protein>
    <submittedName>
        <fullName evidence="6">Monosaccharide ABC transporter substrate-binding protein, CUT2 family</fullName>
    </submittedName>
</protein>
<evidence type="ECO:0000256" key="3">
    <source>
        <dbReference type="ARBA" id="ARBA00022729"/>
    </source>
</evidence>
<evidence type="ECO:0000313" key="7">
    <source>
        <dbReference type="Proteomes" id="UP000315636"/>
    </source>
</evidence>
<dbReference type="PANTHER" id="PTHR46847:SF1">
    <property type="entry name" value="D-ALLOSE-BINDING PERIPLASMIC PROTEIN-RELATED"/>
    <property type="match status" value="1"/>
</dbReference>
<dbReference type="PROSITE" id="PS51257">
    <property type="entry name" value="PROKAR_LIPOPROTEIN"/>
    <property type="match status" value="1"/>
</dbReference>
<dbReference type="SUPFAM" id="SSF53822">
    <property type="entry name" value="Periplasmic binding protein-like I"/>
    <property type="match status" value="1"/>
</dbReference>
<dbReference type="OrthoDB" id="9814427at2"/>
<feature type="chain" id="PRO_5021752174" evidence="4">
    <location>
        <begin position="25"/>
        <end position="327"/>
    </location>
</feature>
<gene>
    <name evidence="6" type="ORF">SAMN06264849_101529</name>
</gene>
<dbReference type="InterPro" id="IPR025997">
    <property type="entry name" value="SBP_2_dom"/>
</dbReference>
<dbReference type="EMBL" id="FXTI01000001">
    <property type="protein sequence ID" value="SMO41613.1"/>
    <property type="molecule type" value="Genomic_DNA"/>
</dbReference>
<keyword evidence="7" id="KW-1185">Reference proteome</keyword>
<comment type="similarity">
    <text evidence="2">Belongs to the bacterial solute-binding protein 2 family.</text>
</comment>
<reference evidence="6 7" key="1">
    <citation type="submission" date="2017-05" db="EMBL/GenBank/DDBJ databases">
        <authorList>
            <person name="Varghese N."/>
            <person name="Submissions S."/>
        </authorList>
    </citation>
    <scope>NUCLEOTIDE SEQUENCE [LARGE SCALE GENOMIC DNA]</scope>
    <source>
        <strain evidence="6 7">DSM 45474</strain>
    </source>
</reference>
<evidence type="ECO:0000259" key="5">
    <source>
        <dbReference type="Pfam" id="PF13407"/>
    </source>
</evidence>
<dbReference type="GO" id="GO:0030313">
    <property type="term" value="C:cell envelope"/>
    <property type="evidence" value="ECO:0007669"/>
    <property type="project" value="UniProtKB-SubCell"/>
</dbReference>
<feature type="signal peptide" evidence="4">
    <location>
        <begin position="1"/>
        <end position="24"/>
    </location>
</feature>
<dbReference type="Gene3D" id="3.40.50.2300">
    <property type="match status" value="2"/>
</dbReference>
<dbReference type="Proteomes" id="UP000315636">
    <property type="component" value="Unassembled WGS sequence"/>
</dbReference>
<dbReference type="Pfam" id="PF13407">
    <property type="entry name" value="Peripla_BP_4"/>
    <property type="match status" value="1"/>
</dbReference>
<evidence type="ECO:0000256" key="2">
    <source>
        <dbReference type="ARBA" id="ARBA00007639"/>
    </source>
</evidence>
<evidence type="ECO:0000313" key="6">
    <source>
        <dbReference type="EMBL" id="SMO41613.1"/>
    </source>
</evidence>
<evidence type="ECO:0000256" key="4">
    <source>
        <dbReference type="SAM" id="SignalP"/>
    </source>
</evidence>
<feature type="domain" description="Periplasmic binding protein" evidence="5">
    <location>
        <begin position="37"/>
        <end position="293"/>
    </location>
</feature>
<dbReference type="InterPro" id="IPR028082">
    <property type="entry name" value="Peripla_BP_I"/>
</dbReference>